<name>A0A1P8UPC7_9RHOB</name>
<proteinExistence type="predicted"/>
<dbReference type="EMBL" id="CP015093">
    <property type="protein sequence ID" value="APZ51259.1"/>
    <property type="molecule type" value="Genomic_DNA"/>
</dbReference>
<accession>A0A1P8UPC7</accession>
<reference evidence="1 2" key="1">
    <citation type="submission" date="2016-04" db="EMBL/GenBank/DDBJ databases">
        <title>Deep-sea bacteria in the southern Pacific.</title>
        <authorList>
            <person name="Tang K."/>
        </authorList>
    </citation>
    <scope>NUCLEOTIDE SEQUENCE [LARGE SCALE GENOMIC DNA]</scope>
    <source>
        <strain evidence="1 2">JLT2014</strain>
    </source>
</reference>
<gene>
    <name evidence="1" type="ORF">Ga0080574_TMP925</name>
</gene>
<dbReference type="Proteomes" id="UP000187059">
    <property type="component" value="Chromosome"/>
</dbReference>
<organism evidence="1 2">
    <name type="scientific">Salipiger abyssi</name>
    <dbReference type="NCBI Taxonomy" id="1250539"/>
    <lineage>
        <taxon>Bacteria</taxon>
        <taxon>Pseudomonadati</taxon>
        <taxon>Pseudomonadota</taxon>
        <taxon>Alphaproteobacteria</taxon>
        <taxon>Rhodobacterales</taxon>
        <taxon>Roseobacteraceae</taxon>
        <taxon>Salipiger</taxon>
    </lineage>
</organism>
<dbReference type="KEGG" id="paby:Ga0080574_TMP925"/>
<evidence type="ECO:0000313" key="2">
    <source>
        <dbReference type="Proteomes" id="UP000187059"/>
    </source>
</evidence>
<keyword evidence="2" id="KW-1185">Reference proteome</keyword>
<dbReference type="AlphaFoldDB" id="A0A1P8UPC7"/>
<evidence type="ECO:0000313" key="1">
    <source>
        <dbReference type="EMBL" id="APZ51259.1"/>
    </source>
</evidence>
<sequence>MVANLLTFTRILHLGILGVVFDDDDLITINPVQPFFFAKFSRPAPDRKRQRVDEYTFGQIV</sequence>
<protein>
    <submittedName>
        <fullName evidence="1">Uncharacterized protein</fullName>
    </submittedName>
</protein>